<dbReference type="KEGG" id="vie:OL234_00850"/>
<dbReference type="PANTHER" id="PTHR23513:SF6">
    <property type="entry name" value="MAJOR FACILITATOR SUPERFAMILY ASSOCIATED DOMAIN-CONTAINING PROTEIN"/>
    <property type="match status" value="1"/>
</dbReference>
<dbReference type="SUPFAM" id="SSF103473">
    <property type="entry name" value="MFS general substrate transporter"/>
    <property type="match status" value="1"/>
</dbReference>
<dbReference type="PANTHER" id="PTHR23513">
    <property type="entry name" value="INTEGRAL MEMBRANE EFFLUX PROTEIN-RELATED"/>
    <property type="match status" value="1"/>
</dbReference>
<evidence type="ECO:0000256" key="6">
    <source>
        <dbReference type="SAM" id="Phobius"/>
    </source>
</evidence>
<accession>A0AAF0CV05</accession>
<reference evidence="7" key="1">
    <citation type="submission" date="2022-10" db="EMBL/GenBank/DDBJ databases">
        <title>Vagococcus sp. isolated from poultry meat.</title>
        <authorList>
            <person name="Johansson P."/>
            <person name="Bjorkroth J."/>
        </authorList>
    </citation>
    <scope>NUCLEOTIDE SEQUENCE</scope>
    <source>
        <strain evidence="7">STAA11</strain>
    </source>
</reference>
<feature type="transmembrane region" description="Helical" evidence="6">
    <location>
        <begin position="145"/>
        <end position="166"/>
    </location>
</feature>
<organism evidence="7 8">
    <name type="scientific">Vagococcus intermedius</name>
    <dbReference type="NCBI Taxonomy" id="2991418"/>
    <lineage>
        <taxon>Bacteria</taxon>
        <taxon>Bacillati</taxon>
        <taxon>Bacillota</taxon>
        <taxon>Bacilli</taxon>
        <taxon>Lactobacillales</taxon>
        <taxon>Enterococcaceae</taxon>
        <taxon>Vagococcus</taxon>
    </lineage>
</organism>
<evidence type="ECO:0000256" key="1">
    <source>
        <dbReference type="ARBA" id="ARBA00004651"/>
    </source>
</evidence>
<keyword evidence="4 6" id="KW-1133">Transmembrane helix</keyword>
<protein>
    <submittedName>
        <fullName evidence="7">Uncharacterized protein</fullName>
    </submittedName>
</protein>
<dbReference type="InterPro" id="IPR011701">
    <property type="entry name" value="MFS"/>
</dbReference>
<sequence>MLKLIQNYPLFTKLISLNLMSKLGNKLLYTVLLTLASQLKQGNQAIMMVNLFETLPLLFSFFLGTHANHITTKLKISSYNSLSQFIFYLLIGYLLSLSLTFNRLAFIVFLKSAASLLMIFTSSLTTPFTKLLVLKKDLQRTQGIISLFTQLVNTIGNTLGAFLFGFLLLSTIAYLNAGLFLIVWIGYSLVSPKLRGVEKTLPLLKKRHSIFKESLTIFDTLTKQKKLTSELGQLAIINGFFGGIMPLFVMYLTANDYHTHHSLPLILALFSTLTTFGLIIGAAFSIQLTRHISLSTYNIFSTSFMILTVLGFYLNSLPLIFITIFTLSILTGSLSPHFSSQLIWTYPAETLGGIVTTVNSLLALISPIAGLTFPFIALLNLNYAYYALFIYSGGTFILIRLSRLKIT</sequence>
<keyword evidence="8" id="KW-1185">Reference proteome</keyword>
<feature type="transmembrane region" description="Helical" evidence="6">
    <location>
        <begin position="113"/>
        <end position="133"/>
    </location>
</feature>
<feature type="transmembrane region" description="Helical" evidence="6">
    <location>
        <begin position="231"/>
        <end position="253"/>
    </location>
</feature>
<evidence type="ECO:0000256" key="5">
    <source>
        <dbReference type="ARBA" id="ARBA00023136"/>
    </source>
</evidence>
<feature type="transmembrane region" description="Helical" evidence="6">
    <location>
        <begin position="351"/>
        <end position="377"/>
    </location>
</feature>
<evidence type="ECO:0000256" key="2">
    <source>
        <dbReference type="ARBA" id="ARBA00022475"/>
    </source>
</evidence>
<dbReference type="GO" id="GO:0005886">
    <property type="term" value="C:plasma membrane"/>
    <property type="evidence" value="ECO:0007669"/>
    <property type="project" value="UniProtKB-SubCell"/>
</dbReference>
<dbReference type="InterPro" id="IPR036259">
    <property type="entry name" value="MFS_trans_sf"/>
</dbReference>
<dbReference type="Gene3D" id="1.20.1250.20">
    <property type="entry name" value="MFS general substrate transporter like domains"/>
    <property type="match status" value="1"/>
</dbReference>
<feature type="transmembrane region" description="Helical" evidence="6">
    <location>
        <begin position="172"/>
        <end position="190"/>
    </location>
</feature>
<comment type="subcellular location">
    <subcellularLocation>
        <location evidence="1">Cell membrane</location>
        <topology evidence="1">Multi-pass membrane protein</topology>
    </subcellularLocation>
</comment>
<keyword evidence="3 6" id="KW-0812">Transmembrane</keyword>
<feature type="transmembrane region" description="Helical" evidence="6">
    <location>
        <begin position="296"/>
        <end position="314"/>
    </location>
</feature>
<evidence type="ECO:0000256" key="3">
    <source>
        <dbReference type="ARBA" id="ARBA00022692"/>
    </source>
</evidence>
<evidence type="ECO:0000313" key="8">
    <source>
        <dbReference type="Proteomes" id="UP001179647"/>
    </source>
</evidence>
<keyword evidence="5 6" id="KW-0472">Membrane</keyword>
<evidence type="ECO:0000313" key="7">
    <source>
        <dbReference type="EMBL" id="WEG73488.1"/>
    </source>
</evidence>
<feature type="transmembrane region" description="Helical" evidence="6">
    <location>
        <begin position="45"/>
        <end position="64"/>
    </location>
</feature>
<dbReference type="AlphaFoldDB" id="A0AAF0CV05"/>
<evidence type="ECO:0000256" key="4">
    <source>
        <dbReference type="ARBA" id="ARBA00022989"/>
    </source>
</evidence>
<dbReference type="EMBL" id="CP110232">
    <property type="protein sequence ID" value="WEG73488.1"/>
    <property type="molecule type" value="Genomic_DNA"/>
</dbReference>
<proteinExistence type="predicted"/>
<gene>
    <name evidence="7" type="ORF">OL234_00850</name>
</gene>
<dbReference type="RefSeq" id="WP_275469287.1">
    <property type="nucleotide sequence ID" value="NZ_CP110232.1"/>
</dbReference>
<dbReference type="GO" id="GO:0022857">
    <property type="term" value="F:transmembrane transporter activity"/>
    <property type="evidence" value="ECO:0007669"/>
    <property type="project" value="InterPro"/>
</dbReference>
<keyword evidence="2" id="KW-1003">Cell membrane</keyword>
<dbReference type="Proteomes" id="UP001179647">
    <property type="component" value="Chromosome"/>
</dbReference>
<feature type="transmembrane region" description="Helical" evidence="6">
    <location>
        <begin position="265"/>
        <end position="284"/>
    </location>
</feature>
<dbReference type="Pfam" id="PF07690">
    <property type="entry name" value="MFS_1"/>
    <property type="match status" value="1"/>
</dbReference>
<feature type="transmembrane region" description="Helical" evidence="6">
    <location>
        <begin position="85"/>
        <end position="107"/>
    </location>
</feature>
<name>A0AAF0CV05_9ENTE</name>
<feature type="transmembrane region" description="Helical" evidence="6">
    <location>
        <begin position="383"/>
        <end position="401"/>
    </location>
</feature>
<feature type="transmembrane region" description="Helical" evidence="6">
    <location>
        <begin position="320"/>
        <end position="339"/>
    </location>
</feature>